<dbReference type="CDD" id="cd19757">
    <property type="entry name" value="Bbox1"/>
    <property type="match status" value="1"/>
</dbReference>
<dbReference type="GO" id="GO:0061630">
    <property type="term" value="F:ubiquitin protein ligase activity"/>
    <property type="evidence" value="ECO:0007669"/>
    <property type="project" value="TreeGrafter"/>
</dbReference>
<evidence type="ECO:0000313" key="5">
    <source>
        <dbReference type="Proteomes" id="UP000507470"/>
    </source>
</evidence>
<feature type="domain" description="B box-type" evidence="3">
    <location>
        <begin position="74"/>
        <end position="115"/>
    </location>
</feature>
<keyword evidence="5" id="KW-1185">Reference proteome</keyword>
<keyword evidence="1" id="KW-0863">Zinc-finger</keyword>
<keyword evidence="2" id="KW-0175">Coiled coil</keyword>
<dbReference type="Pfam" id="PF00643">
    <property type="entry name" value="zf-B_box"/>
    <property type="match status" value="1"/>
</dbReference>
<dbReference type="EMBL" id="CACVKT020005604">
    <property type="protein sequence ID" value="CAC5396135.1"/>
    <property type="molecule type" value="Genomic_DNA"/>
</dbReference>
<gene>
    <name evidence="4" type="ORF">MCOR_30735</name>
</gene>
<dbReference type="SMART" id="SM00336">
    <property type="entry name" value="BBOX"/>
    <property type="match status" value="2"/>
</dbReference>
<keyword evidence="1" id="KW-0862">Zinc</keyword>
<feature type="domain" description="B box-type" evidence="3">
    <location>
        <begin position="12"/>
        <end position="59"/>
    </location>
</feature>
<feature type="coiled-coil region" evidence="2">
    <location>
        <begin position="155"/>
        <end position="201"/>
    </location>
</feature>
<dbReference type="OrthoDB" id="6108862at2759"/>
<evidence type="ECO:0000259" key="3">
    <source>
        <dbReference type="PROSITE" id="PS50119"/>
    </source>
</evidence>
<reference evidence="4 5" key="1">
    <citation type="submission" date="2020-06" db="EMBL/GenBank/DDBJ databases">
        <authorList>
            <person name="Li R."/>
            <person name="Bekaert M."/>
        </authorList>
    </citation>
    <scope>NUCLEOTIDE SEQUENCE [LARGE SCALE GENOMIC DNA]</scope>
    <source>
        <strain evidence="5">wild</strain>
    </source>
</reference>
<dbReference type="SUPFAM" id="SSF101898">
    <property type="entry name" value="NHL repeat"/>
    <property type="match status" value="1"/>
</dbReference>
<dbReference type="SUPFAM" id="SSF57845">
    <property type="entry name" value="B-box zinc-binding domain"/>
    <property type="match status" value="1"/>
</dbReference>
<dbReference type="InterPro" id="IPR047153">
    <property type="entry name" value="TRIM45/56/19-like"/>
</dbReference>
<sequence length="565" mass="64584">MALRPLSARRAQVQKKCDLCESNTSIQYRCIQCQKYMCEKCNKIHLNVQTSVKHEIINIRSANTHQDTPTSLVTDFIPCERHNKKFCEAYCPDCIELVCEDCISDTHIEHQVAEINEGCTDAISKFQCRLSKDLWFCENKSKQLQASTQMCNSSYDNARKKIDDREKKMKAAIEKYADQLRAQIETKHDNVEKQRKMSEKKIKDIKDILNDKESTFKRARESNRADKIIKAIREINNNLPKLDFHPLPQDVSDFMSGDITVSELFGSLQSKPITNERFNIDLKVIKSFTTDFNFVDRLLTLDTKTAWISNFAMTTLSKINIDHKMKTLKHISVDVFDMSQTVGKDILLSLLDNTDVSLLTTKTGEIKPFLSVSPLRPRGIHVNKHNDIILGVIEEGDPYKLTDTSCRKVLIFGMDGKQKQSYEYDKHKKRLFTLPVRITSNVSNDILVINSTSDYGGTVLVLDWEGKVKWTYQGNPQVNSENNLFNPYDIVTTSVGHVMVCDFDRHTLHVLSGEGDVLTCKVMEDQGILNPMSMHINTMGHLWVVCDSEYGQSCNAKLHIVKFSS</sequence>
<protein>
    <recommendedName>
        <fullName evidence="3">B box-type domain-containing protein</fullName>
    </recommendedName>
</protein>
<dbReference type="PROSITE" id="PS50119">
    <property type="entry name" value="ZF_BBOX"/>
    <property type="match status" value="2"/>
</dbReference>
<evidence type="ECO:0000256" key="1">
    <source>
        <dbReference type="PROSITE-ProRule" id="PRU00024"/>
    </source>
</evidence>
<dbReference type="Proteomes" id="UP000507470">
    <property type="component" value="Unassembled WGS sequence"/>
</dbReference>
<dbReference type="InterPro" id="IPR000315">
    <property type="entry name" value="Znf_B-box"/>
</dbReference>
<accession>A0A6J8CJD1</accession>
<dbReference type="PANTHER" id="PTHR25462">
    <property type="entry name" value="BONUS, ISOFORM C-RELATED"/>
    <property type="match status" value="1"/>
</dbReference>
<dbReference type="GO" id="GO:0008270">
    <property type="term" value="F:zinc ion binding"/>
    <property type="evidence" value="ECO:0007669"/>
    <property type="project" value="UniProtKB-KW"/>
</dbReference>
<proteinExistence type="predicted"/>
<dbReference type="AlphaFoldDB" id="A0A6J8CJD1"/>
<dbReference type="InterPro" id="IPR011042">
    <property type="entry name" value="6-blade_b-propeller_TolB-like"/>
</dbReference>
<dbReference type="GO" id="GO:0005654">
    <property type="term" value="C:nucleoplasm"/>
    <property type="evidence" value="ECO:0007669"/>
    <property type="project" value="TreeGrafter"/>
</dbReference>
<evidence type="ECO:0000313" key="4">
    <source>
        <dbReference type="EMBL" id="CAC5396135.1"/>
    </source>
</evidence>
<dbReference type="PANTHER" id="PTHR25462:SF305">
    <property type="entry name" value="RING-TYPE DOMAIN-CONTAINING PROTEIN"/>
    <property type="match status" value="1"/>
</dbReference>
<dbReference type="Gene3D" id="3.30.160.60">
    <property type="entry name" value="Classic Zinc Finger"/>
    <property type="match status" value="1"/>
</dbReference>
<dbReference type="Gene3D" id="2.120.10.30">
    <property type="entry name" value="TolB, C-terminal domain"/>
    <property type="match status" value="1"/>
</dbReference>
<keyword evidence="1" id="KW-0479">Metal-binding</keyword>
<organism evidence="4 5">
    <name type="scientific">Mytilus coruscus</name>
    <name type="common">Sea mussel</name>
    <dbReference type="NCBI Taxonomy" id="42192"/>
    <lineage>
        <taxon>Eukaryota</taxon>
        <taxon>Metazoa</taxon>
        <taxon>Spiralia</taxon>
        <taxon>Lophotrochozoa</taxon>
        <taxon>Mollusca</taxon>
        <taxon>Bivalvia</taxon>
        <taxon>Autobranchia</taxon>
        <taxon>Pteriomorphia</taxon>
        <taxon>Mytilida</taxon>
        <taxon>Mytiloidea</taxon>
        <taxon>Mytilidae</taxon>
        <taxon>Mytilinae</taxon>
        <taxon>Mytilus</taxon>
    </lineage>
</organism>
<evidence type="ECO:0000256" key="2">
    <source>
        <dbReference type="SAM" id="Coils"/>
    </source>
</evidence>
<name>A0A6J8CJD1_MYTCO</name>